<dbReference type="Gene3D" id="3.10.20.810">
    <property type="entry name" value="Phosphoribosyl-AMP cyclohydrolase"/>
    <property type="match status" value="1"/>
</dbReference>
<evidence type="ECO:0000259" key="9">
    <source>
        <dbReference type="Pfam" id="PF01502"/>
    </source>
</evidence>
<accession>A0A6J6K6A0</accession>
<dbReference type="NCBIfam" id="NF000768">
    <property type="entry name" value="PRK00051.1"/>
    <property type="match status" value="1"/>
</dbReference>
<comment type="catalytic activity">
    <reaction evidence="1">
        <text>1-(5-phospho-beta-D-ribosyl)-5'-AMP + H2O = 1-(5-phospho-beta-D-ribosyl)-5-[(5-phospho-beta-D-ribosylamino)methylideneamino]imidazole-4-carboxamide</text>
        <dbReference type="Rhea" id="RHEA:20049"/>
        <dbReference type="ChEBI" id="CHEBI:15377"/>
        <dbReference type="ChEBI" id="CHEBI:58435"/>
        <dbReference type="ChEBI" id="CHEBI:59457"/>
        <dbReference type="EC" id="3.5.4.19"/>
    </reaction>
</comment>
<evidence type="ECO:0000256" key="4">
    <source>
        <dbReference type="ARBA" id="ARBA00017720"/>
    </source>
</evidence>
<keyword evidence="6" id="KW-0028">Amino-acid biosynthesis</keyword>
<organism evidence="10">
    <name type="scientific">freshwater metagenome</name>
    <dbReference type="NCBI Taxonomy" id="449393"/>
    <lineage>
        <taxon>unclassified sequences</taxon>
        <taxon>metagenomes</taxon>
        <taxon>ecological metagenomes</taxon>
    </lineage>
</organism>
<dbReference type="GO" id="GO:0004635">
    <property type="term" value="F:phosphoribosyl-AMP cyclohydrolase activity"/>
    <property type="evidence" value="ECO:0007669"/>
    <property type="project" value="UniProtKB-EC"/>
</dbReference>
<dbReference type="FunFam" id="3.10.20.810:FF:000001">
    <property type="entry name" value="Histidine biosynthesis bifunctional protein HisIE"/>
    <property type="match status" value="1"/>
</dbReference>
<evidence type="ECO:0000256" key="2">
    <source>
        <dbReference type="ARBA" id="ARBA00005169"/>
    </source>
</evidence>
<dbReference type="PANTHER" id="PTHR42945:SF1">
    <property type="entry name" value="HISTIDINE BIOSYNTHESIS BIFUNCTIONAL PROTEIN HIS7"/>
    <property type="match status" value="1"/>
</dbReference>
<comment type="pathway">
    <text evidence="2">Amino-acid biosynthesis; L-histidine biosynthesis; L-histidine from 5-phospho-alpha-D-ribose 1-diphosphate: step 3/9.</text>
</comment>
<keyword evidence="8" id="KW-0368">Histidine biosynthesis</keyword>
<dbReference type="InterPro" id="IPR026660">
    <property type="entry name" value="PRA-CH"/>
</dbReference>
<dbReference type="UniPathway" id="UPA00031">
    <property type="reaction ID" value="UER00008"/>
</dbReference>
<evidence type="ECO:0000256" key="3">
    <source>
        <dbReference type="ARBA" id="ARBA00012721"/>
    </source>
</evidence>
<dbReference type="InterPro" id="IPR002496">
    <property type="entry name" value="PRib_AMP_CycHydrolase_dom"/>
</dbReference>
<dbReference type="GO" id="GO:0000105">
    <property type="term" value="P:L-histidine biosynthetic process"/>
    <property type="evidence" value="ECO:0007669"/>
    <property type="project" value="UniProtKB-UniPathway"/>
</dbReference>
<dbReference type="HAMAP" id="MF_01021">
    <property type="entry name" value="HisI"/>
    <property type="match status" value="1"/>
</dbReference>
<keyword evidence="5" id="KW-0963">Cytoplasm</keyword>
<reference evidence="10" key="1">
    <citation type="submission" date="2020-05" db="EMBL/GenBank/DDBJ databases">
        <authorList>
            <person name="Chiriac C."/>
            <person name="Salcher M."/>
            <person name="Ghai R."/>
            <person name="Kavagutti S V."/>
        </authorList>
    </citation>
    <scope>NUCLEOTIDE SEQUENCE</scope>
</reference>
<dbReference type="InterPro" id="IPR038019">
    <property type="entry name" value="PRib_AMP_CycHydrolase_sf"/>
</dbReference>
<dbReference type="EMBL" id="CAEZWL010000001">
    <property type="protein sequence ID" value="CAB4644776.1"/>
    <property type="molecule type" value="Genomic_DNA"/>
</dbReference>
<sequence>MNTILPQEIRELLKDSDALMPAIAQDSLSGEVLMLAYVNAESLALTIESGFATYFSRSRNQIWKKGETSGHLQKIVSISLDCDGDAILFQVSQEGSACHTGEFTCFHREVFPAADAESNDITE</sequence>
<gene>
    <name evidence="10" type="ORF">UFOPK2243_00083</name>
</gene>
<protein>
    <recommendedName>
        <fullName evidence="4">Histidine biosynthesis bifunctional protein HisIE</fullName>
        <ecNumber evidence="3">3.5.4.19</ecNumber>
    </recommendedName>
</protein>
<evidence type="ECO:0000256" key="1">
    <source>
        <dbReference type="ARBA" id="ARBA00000024"/>
    </source>
</evidence>
<name>A0A6J6K6A0_9ZZZZ</name>
<keyword evidence="7" id="KW-0378">Hydrolase</keyword>
<dbReference type="AlphaFoldDB" id="A0A6J6K6A0"/>
<dbReference type="PANTHER" id="PTHR42945">
    <property type="entry name" value="HISTIDINE BIOSYNTHESIS BIFUNCTIONAL PROTEIN"/>
    <property type="match status" value="1"/>
</dbReference>
<proteinExistence type="inferred from homology"/>
<evidence type="ECO:0000256" key="7">
    <source>
        <dbReference type="ARBA" id="ARBA00022801"/>
    </source>
</evidence>
<evidence type="ECO:0000256" key="8">
    <source>
        <dbReference type="ARBA" id="ARBA00023102"/>
    </source>
</evidence>
<dbReference type="SUPFAM" id="SSF141734">
    <property type="entry name" value="HisI-like"/>
    <property type="match status" value="1"/>
</dbReference>
<feature type="domain" description="Phosphoribosyl-AMP cyclohydrolase" evidence="9">
    <location>
        <begin position="34"/>
        <end position="107"/>
    </location>
</feature>
<evidence type="ECO:0000256" key="5">
    <source>
        <dbReference type="ARBA" id="ARBA00022490"/>
    </source>
</evidence>
<evidence type="ECO:0000313" key="10">
    <source>
        <dbReference type="EMBL" id="CAB4644776.1"/>
    </source>
</evidence>
<dbReference type="EC" id="3.5.4.19" evidence="3"/>
<dbReference type="Pfam" id="PF01502">
    <property type="entry name" value="PRA-CH"/>
    <property type="match status" value="1"/>
</dbReference>
<evidence type="ECO:0000256" key="6">
    <source>
        <dbReference type="ARBA" id="ARBA00022605"/>
    </source>
</evidence>
<dbReference type="GO" id="GO:0004636">
    <property type="term" value="F:phosphoribosyl-ATP diphosphatase activity"/>
    <property type="evidence" value="ECO:0007669"/>
    <property type="project" value="UniProtKB-ARBA"/>
</dbReference>